<evidence type="ECO:0000313" key="6">
    <source>
        <dbReference type="EMBL" id="GAA4267573.1"/>
    </source>
</evidence>
<keyword evidence="3" id="KW-0408">Iron</keyword>
<organism evidence="6 7">
    <name type="scientific">Frondihabitans peucedani</name>
    <dbReference type="NCBI Taxonomy" id="598626"/>
    <lineage>
        <taxon>Bacteria</taxon>
        <taxon>Bacillati</taxon>
        <taxon>Actinomycetota</taxon>
        <taxon>Actinomycetes</taxon>
        <taxon>Micrococcales</taxon>
        <taxon>Microbacteriaceae</taxon>
        <taxon>Frondihabitans</taxon>
    </lineage>
</organism>
<dbReference type="Gene3D" id="2.102.10.10">
    <property type="entry name" value="Rieske [2Fe-2S] iron-sulphur domain"/>
    <property type="match status" value="1"/>
</dbReference>
<reference evidence="7" key="1">
    <citation type="journal article" date="2019" name="Int. J. Syst. Evol. Microbiol.">
        <title>The Global Catalogue of Microorganisms (GCM) 10K type strain sequencing project: providing services to taxonomists for standard genome sequencing and annotation.</title>
        <authorList>
            <consortium name="The Broad Institute Genomics Platform"/>
            <consortium name="The Broad Institute Genome Sequencing Center for Infectious Disease"/>
            <person name="Wu L."/>
            <person name="Ma J."/>
        </authorList>
    </citation>
    <scope>NUCLEOTIDE SEQUENCE [LARGE SCALE GENOMIC DNA]</scope>
    <source>
        <strain evidence="7">JCM 17442</strain>
    </source>
</reference>
<sequence>MRELRVVKLLDRLENAAGLDPLADRVTSVVNAVIRPRSLRDLLHGVPAGHPLHPVAVMIPIGAWTSVAILDIVPGRNRAAQTLVGAGLLGVGPAVASGFTDWSELHEQQKRVGLVHAAANVVASGFYLASYAKRRSGGSGKLLALAGLAVVSASGFIGGHLSYRQAAGANHAEDVPHLFPTGWHRLARLDSLTDGEPTSMQVGGVPLFALRRGEGVDVLSNVCSHLSGPLSDGDVKGSGADACIACPWHGSEFSIRTGEVVHGPATAPQPRFDTRIVDGVVEVSLPGAG</sequence>
<protein>
    <recommendedName>
        <fullName evidence="5">Rieske domain-containing protein</fullName>
    </recommendedName>
</protein>
<dbReference type="PANTHER" id="PTHR21496:SF23">
    <property type="entry name" value="3-PHENYLPROPIONATE_CINNAMIC ACID DIOXYGENASE FERREDOXIN SUBUNIT"/>
    <property type="match status" value="1"/>
</dbReference>
<evidence type="ECO:0000256" key="2">
    <source>
        <dbReference type="ARBA" id="ARBA00022723"/>
    </source>
</evidence>
<evidence type="ECO:0000313" key="7">
    <source>
        <dbReference type="Proteomes" id="UP001501594"/>
    </source>
</evidence>
<proteinExistence type="predicted"/>
<dbReference type="InterPro" id="IPR036922">
    <property type="entry name" value="Rieske_2Fe-2S_sf"/>
</dbReference>
<keyword evidence="2" id="KW-0479">Metal-binding</keyword>
<dbReference type="InterPro" id="IPR017941">
    <property type="entry name" value="Rieske_2Fe-2S"/>
</dbReference>
<keyword evidence="7" id="KW-1185">Reference proteome</keyword>
<dbReference type="EMBL" id="BAABAU010000004">
    <property type="protein sequence ID" value="GAA4267573.1"/>
    <property type="molecule type" value="Genomic_DNA"/>
</dbReference>
<feature type="domain" description="Rieske" evidence="5">
    <location>
        <begin position="183"/>
        <end position="283"/>
    </location>
</feature>
<dbReference type="Pfam" id="PF09990">
    <property type="entry name" value="DUF2231"/>
    <property type="match status" value="1"/>
</dbReference>
<keyword evidence="4" id="KW-0411">Iron-sulfur</keyword>
<accession>A0ABP8E5R4</accession>
<dbReference type="InterPro" id="IPR019251">
    <property type="entry name" value="DUF2231_TM"/>
</dbReference>
<comment type="caution">
    <text evidence="6">The sequence shown here is derived from an EMBL/GenBank/DDBJ whole genome shotgun (WGS) entry which is preliminary data.</text>
</comment>
<evidence type="ECO:0000259" key="5">
    <source>
        <dbReference type="PROSITE" id="PS51296"/>
    </source>
</evidence>
<evidence type="ECO:0000256" key="4">
    <source>
        <dbReference type="ARBA" id="ARBA00023014"/>
    </source>
</evidence>
<keyword evidence="1" id="KW-0001">2Fe-2S</keyword>
<dbReference type="Proteomes" id="UP001501594">
    <property type="component" value="Unassembled WGS sequence"/>
</dbReference>
<dbReference type="PANTHER" id="PTHR21496">
    <property type="entry name" value="FERREDOXIN-RELATED"/>
    <property type="match status" value="1"/>
</dbReference>
<evidence type="ECO:0000256" key="1">
    <source>
        <dbReference type="ARBA" id="ARBA00022714"/>
    </source>
</evidence>
<evidence type="ECO:0000256" key="3">
    <source>
        <dbReference type="ARBA" id="ARBA00023004"/>
    </source>
</evidence>
<dbReference type="SUPFAM" id="SSF50022">
    <property type="entry name" value="ISP domain"/>
    <property type="match status" value="1"/>
</dbReference>
<dbReference type="CDD" id="cd03467">
    <property type="entry name" value="Rieske"/>
    <property type="match status" value="1"/>
</dbReference>
<gene>
    <name evidence="6" type="ORF">GCM10022256_31850</name>
</gene>
<dbReference type="PROSITE" id="PS51296">
    <property type="entry name" value="RIESKE"/>
    <property type="match status" value="1"/>
</dbReference>
<name>A0ABP8E5R4_9MICO</name>
<dbReference type="Pfam" id="PF00355">
    <property type="entry name" value="Rieske"/>
    <property type="match status" value="1"/>
</dbReference>
<dbReference type="RefSeq" id="WP_344797963.1">
    <property type="nucleotide sequence ID" value="NZ_BAABAU010000004.1"/>
</dbReference>